<feature type="domain" description="Solute-binding protein family 3/N-terminal" evidence="2">
    <location>
        <begin position="51"/>
        <end position="276"/>
    </location>
</feature>
<keyword evidence="1" id="KW-0732">Signal</keyword>
<evidence type="ECO:0000256" key="1">
    <source>
        <dbReference type="ARBA" id="ARBA00022729"/>
    </source>
</evidence>
<dbReference type="InterPro" id="IPR001638">
    <property type="entry name" value="Solute-binding_3/MltF_N"/>
</dbReference>
<accession>A0A6J7IT84</accession>
<protein>
    <submittedName>
        <fullName evidence="3">Unannotated protein</fullName>
    </submittedName>
</protein>
<dbReference type="AlphaFoldDB" id="A0A6J7IT84"/>
<dbReference type="EMBL" id="CAFBMR010000175">
    <property type="protein sequence ID" value="CAB4933976.1"/>
    <property type="molecule type" value="Genomic_DNA"/>
</dbReference>
<gene>
    <name evidence="3" type="ORF">UFOPK3610_02088</name>
</gene>
<evidence type="ECO:0000259" key="2">
    <source>
        <dbReference type="SMART" id="SM00062"/>
    </source>
</evidence>
<dbReference type="PANTHER" id="PTHR35936">
    <property type="entry name" value="MEMBRANE-BOUND LYTIC MUREIN TRANSGLYCOSYLASE F"/>
    <property type="match status" value="1"/>
</dbReference>
<sequence length="287" mass="29533">MAIGTRGLGLATALIVLASLSACGSGTSASSTSSASGAAALVPEDVRASGVLTFGVEPLGSPNEFLDAQGNLVGWDIEIAQAIAAKLNLKPEFEQTRFIDVIPGVVSGKYDLGVNSFFDTKERQTQVDMVDYYRAGIQWASRAGISVDPNNACGLTVAAQTDTYQALVDLPAKSKACTDAGKPAIGVIEFVTQEEAAAAVVSGSADAYSCDLPITAYAVAQSNGKLQLAGDVYSIFFYGLPIPKGSPLAAPLKAALEEMIADGTYIAILKKWNVEAGAVSEISVNGG</sequence>
<dbReference type="SUPFAM" id="SSF53850">
    <property type="entry name" value="Periplasmic binding protein-like II"/>
    <property type="match status" value="1"/>
</dbReference>
<dbReference type="PANTHER" id="PTHR35936:SF17">
    <property type="entry name" value="ARGININE-BINDING EXTRACELLULAR PROTEIN ARTP"/>
    <property type="match status" value="1"/>
</dbReference>
<dbReference type="PROSITE" id="PS51257">
    <property type="entry name" value="PROKAR_LIPOPROTEIN"/>
    <property type="match status" value="1"/>
</dbReference>
<dbReference type="SMART" id="SM00062">
    <property type="entry name" value="PBPb"/>
    <property type="match status" value="1"/>
</dbReference>
<name>A0A6J7IT84_9ZZZZ</name>
<dbReference type="Pfam" id="PF00497">
    <property type="entry name" value="SBP_bac_3"/>
    <property type="match status" value="1"/>
</dbReference>
<dbReference type="Gene3D" id="3.40.190.10">
    <property type="entry name" value="Periplasmic binding protein-like II"/>
    <property type="match status" value="2"/>
</dbReference>
<proteinExistence type="predicted"/>
<reference evidence="3" key="1">
    <citation type="submission" date="2020-05" db="EMBL/GenBank/DDBJ databases">
        <authorList>
            <person name="Chiriac C."/>
            <person name="Salcher M."/>
            <person name="Ghai R."/>
            <person name="Kavagutti S V."/>
        </authorList>
    </citation>
    <scope>NUCLEOTIDE SEQUENCE</scope>
</reference>
<organism evidence="3">
    <name type="scientific">freshwater metagenome</name>
    <dbReference type="NCBI Taxonomy" id="449393"/>
    <lineage>
        <taxon>unclassified sequences</taxon>
        <taxon>metagenomes</taxon>
        <taxon>ecological metagenomes</taxon>
    </lineage>
</organism>
<dbReference type="CDD" id="cd01004">
    <property type="entry name" value="PBP2_MidA_like"/>
    <property type="match status" value="1"/>
</dbReference>
<evidence type="ECO:0000313" key="3">
    <source>
        <dbReference type="EMBL" id="CAB4933976.1"/>
    </source>
</evidence>